<protein>
    <recommendedName>
        <fullName evidence="3">56 kDa type-specific antigen</fullName>
    </recommendedName>
    <alternativeName>
        <fullName evidence="11">56 kDa scrub typhus antigen</fullName>
    </alternativeName>
    <alternativeName>
        <fullName evidence="10">STA56</fullName>
    </alternativeName>
</protein>
<feature type="compositionally biased region" description="Basic and acidic residues" evidence="12">
    <location>
        <begin position="397"/>
        <end position="416"/>
    </location>
</feature>
<comment type="function">
    <text evidence="1">May be an adherent factor for rickettsial adsorption to the host-cell surface and a determinant of virulence of individual rickettsial strain. It is the major outer membrane protein.</text>
</comment>
<evidence type="ECO:0000256" key="7">
    <source>
        <dbReference type="ARBA" id="ARBA00022989"/>
    </source>
</evidence>
<keyword evidence="4" id="KW-1003">Cell membrane</keyword>
<name>D1MYY2_ORITS</name>
<feature type="signal peptide" evidence="13">
    <location>
        <begin position="1"/>
        <end position="22"/>
    </location>
</feature>
<gene>
    <name evidence="14" type="primary">tss56</name>
</gene>
<evidence type="ECO:0000256" key="4">
    <source>
        <dbReference type="ARBA" id="ARBA00022475"/>
    </source>
</evidence>
<dbReference type="Gene3D" id="2.40.160.20">
    <property type="match status" value="1"/>
</dbReference>
<feature type="chain" id="PRO_5003024358" description="56 kDa type-specific antigen" evidence="13">
    <location>
        <begin position="23"/>
        <end position="522"/>
    </location>
</feature>
<dbReference type="NCBIfam" id="NF033390">
    <property type="entry name" value="Orientia_TSA56"/>
    <property type="match status" value="1"/>
</dbReference>
<evidence type="ECO:0000256" key="2">
    <source>
        <dbReference type="ARBA" id="ARBA00004651"/>
    </source>
</evidence>
<dbReference type="Pfam" id="PF03249">
    <property type="entry name" value="TSA"/>
    <property type="match status" value="1"/>
</dbReference>
<evidence type="ECO:0000313" key="14">
    <source>
        <dbReference type="EMBL" id="BAI52852.1"/>
    </source>
</evidence>
<evidence type="ECO:0000256" key="13">
    <source>
        <dbReference type="SAM" id="SignalP"/>
    </source>
</evidence>
<dbReference type="InterPro" id="IPR004933">
    <property type="entry name" value="TSA"/>
</dbReference>
<evidence type="ECO:0000256" key="5">
    <source>
        <dbReference type="ARBA" id="ARBA00022692"/>
    </source>
</evidence>
<keyword evidence="7" id="KW-1133">Transmembrane helix</keyword>
<evidence type="ECO:0000256" key="1">
    <source>
        <dbReference type="ARBA" id="ARBA00003300"/>
    </source>
</evidence>
<evidence type="ECO:0000256" key="9">
    <source>
        <dbReference type="ARBA" id="ARBA00023136"/>
    </source>
</evidence>
<sequence length="522" mass="55346">MRKIMLIASAMSALSLPFSANAIEFDENSLECGPYAKVGIVGGVLSGVESARLDPADSEGKKHLPLIKGMPFGVTLAAGMTITPGVRAEISAMYLMNVKAEVELGKMGSDANTGTAADASAGVIRKHKKLTPPQPNIMPISIADRDIAVDIPNAAGPGNVDVRAAARIAWLKNYAGIDYYVPDSNNPQGRVVNPVLLNIPQGNPNPAGGAGRAAPAAFDILDHAQWRDVVVGITALSNANKPNVSAVKILSDKISQIYADIKPFANVASVQISETPLPDSASVDQIQNKVQELNKVLEDVRESFDGFILNAFAQPVRLNFQIPQVVQGQGQQPQAAATAQEAAAAAAIRALNDGENNGIIQLYKDLYKLQRNVALKKSLERLGAELGVDDQGQEGGCSKDKKQSDTTAEESKKEGKKGKEIEFDLHMAVGQVKLYADLFTIDSFSVYAGIGAGLAYTHGKIDGKDIKAHTGMVGSLALGVAANVADGVYMDVDAGYLYSFSKIEEKYQMNAFVASAGIRYNF</sequence>
<evidence type="ECO:0000256" key="10">
    <source>
        <dbReference type="ARBA" id="ARBA00031797"/>
    </source>
</evidence>
<comment type="subcellular location">
    <subcellularLocation>
        <location evidence="2">Cell membrane</location>
        <topology evidence="2">Multi-pass membrane protein</topology>
    </subcellularLocation>
</comment>
<reference evidence="14" key="1">
    <citation type="journal article" date="2009" name="Eisei Dobutsu">
        <title>A case report of Shimokoshi type Orientia tsutsugamushi from Yamagata Prefecture, Japan.</title>
        <authorList>
            <person name="Otani K."/>
            <person name="Kaneko A."/>
            <person name="Aoki T."/>
            <person name="Fujita H."/>
        </authorList>
    </citation>
    <scope>NUCLEOTIDE SEQUENCE</scope>
</reference>
<dbReference type="PRINTS" id="PR01707">
    <property type="entry name" value="56KDTSANTIGN"/>
</dbReference>
<feature type="region of interest" description="Disordered" evidence="12">
    <location>
        <begin position="390"/>
        <end position="416"/>
    </location>
</feature>
<keyword evidence="9" id="KW-0472">Membrane</keyword>
<dbReference type="AlphaFoldDB" id="D1MYY2"/>
<proteinExistence type="predicted"/>
<evidence type="ECO:0000256" key="12">
    <source>
        <dbReference type="SAM" id="MobiDB-lite"/>
    </source>
</evidence>
<keyword evidence="5" id="KW-0812">Transmembrane</keyword>
<dbReference type="SUPFAM" id="SSF56925">
    <property type="entry name" value="OMPA-like"/>
    <property type="match status" value="1"/>
</dbReference>
<evidence type="ECO:0000256" key="8">
    <source>
        <dbReference type="ARBA" id="ARBA00023026"/>
    </source>
</evidence>
<organism evidence="14">
    <name type="scientific">Orientia tsutsugamushi</name>
    <name type="common">Rickettsia tsutsugamushi</name>
    <dbReference type="NCBI Taxonomy" id="784"/>
    <lineage>
        <taxon>Bacteria</taxon>
        <taxon>Pseudomonadati</taxon>
        <taxon>Pseudomonadota</taxon>
        <taxon>Alphaproteobacteria</taxon>
        <taxon>Rickettsiales</taxon>
        <taxon>Rickettsiaceae</taxon>
        <taxon>Rickettsieae</taxon>
        <taxon>Orientia</taxon>
    </lineage>
</organism>
<evidence type="ECO:0000256" key="6">
    <source>
        <dbReference type="ARBA" id="ARBA00022729"/>
    </source>
</evidence>
<dbReference type="EMBL" id="AB536749">
    <property type="protein sequence ID" value="BAI52852.1"/>
    <property type="molecule type" value="Genomic_DNA"/>
</dbReference>
<dbReference type="InterPro" id="IPR011250">
    <property type="entry name" value="OMP/PagP_B-barrel"/>
</dbReference>
<dbReference type="GO" id="GO:0005886">
    <property type="term" value="C:plasma membrane"/>
    <property type="evidence" value="ECO:0007669"/>
    <property type="project" value="UniProtKB-SubCell"/>
</dbReference>
<keyword evidence="6 13" id="KW-0732">Signal</keyword>
<accession>D1MYY2</accession>
<evidence type="ECO:0000256" key="11">
    <source>
        <dbReference type="ARBA" id="ARBA00032410"/>
    </source>
</evidence>
<evidence type="ECO:0000256" key="3">
    <source>
        <dbReference type="ARBA" id="ARBA00018506"/>
    </source>
</evidence>
<keyword evidence="8" id="KW-0843">Virulence</keyword>